<gene>
    <name evidence="20" type="primary">ESYT3</name>
</gene>
<dbReference type="PANTHER" id="PTHR45761:SF4">
    <property type="entry name" value="EXTENDED SYNAPTOTAGMIN-3"/>
    <property type="match status" value="1"/>
</dbReference>
<feature type="region of interest" description="Disordered" evidence="15">
    <location>
        <begin position="1"/>
        <end position="36"/>
    </location>
</feature>
<dbReference type="CDD" id="cd04030">
    <property type="entry name" value="C2C_KIAA1228"/>
    <property type="match status" value="1"/>
</dbReference>
<keyword evidence="14 16" id="KW-0472">Membrane</keyword>
<evidence type="ECO:0000256" key="16">
    <source>
        <dbReference type="SAM" id="Phobius"/>
    </source>
</evidence>
<dbReference type="GO" id="GO:0006869">
    <property type="term" value="P:lipid transport"/>
    <property type="evidence" value="ECO:0007669"/>
    <property type="project" value="UniProtKB-KW"/>
</dbReference>
<evidence type="ECO:0000256" key="4">
    <source>
        <dbReference type="ARBA" id="ARBA00022448"/>
    </source>
</evidence>
<dbReference type="CTD" id="83850"/>
<dbReference type="GO" id="GO:0035091">
    <property type="term" value="F:phosphatidylinositol binding"/>
    <property type="evidence" value="ECO:0007669"/>
    <property type="project" value="TreeGrafter"/>
</dbReference>
<keyword evidence="10" id="KW-0106">Calcium</keyword>
<dbReference type="Gene3D" id="2.60.40.150">
    <property type="entry name" value="C2 domain"/>
    <property type="match status" value="3"/>
</dbReference>
<dbReference type="PROSITE" id="PS51847">
    <property type="entry name" value="SMP"/>
    <property type="match status" value="1"/>
</dbReference>
<evidence type="ECO:0000256" key="5">
    <source>
        <dbReference type="ARBA" id="ARBA00022475"/>
    </source>
</evidence>
<keyword evidence="9" id="KW-0256">Endoplasmic reticulum</keyword>
<feature type="domain" description="C2" evidence="17">
    <location>
        <begin position="760"/>
        <end position="882"/>
    </location>
</feature>
<feature type="transmembrane region" description="Helical" evidence="16">
    <location>
        <begin position="67"/>
        <end position="88"/>
    </location>
</feature>
<comment type="subcellular location">
    <subcellularLocation>
        <location evidence="1">Cell membrane</location>
        <topology evidence="1">Peripheral membrane protein</topology>
    </subcellularLocation>
    <subcellularLocation>
        <location evidence="2">Endoplasmic reticulum membrane</location>
        <topology evidence="2">Multi-pass membrane protein</topology>
    </subcellularLocation>
</comment>
<dbReference type="GeneID" id="110071842"/>
<dbReference type="GO" id="GO:0005886">
    <property type="term" value="C:plasma membrane"/>
    <property type="evidence" value="ECO:0007669"/>
    <property type="project" value="UniProtKB-SubCell"/>
</dbReference>
<proteinExistence type="inferred from homology"/>
<feature type="region of interest" description="Disordered" evidence="15">
    <location>
        <begin position="607"/>
        <end position="704"/>
    </location>
</feature>
<feature type="domain" description="SMP-LTD" evidence="18">
    <location>
        <begin position="130"/>
        <end position="307"/>
    </location>
</feature>
<name>A0A6J0SFY6_9SAUR</name>
<dbReference type="RefSeq" id="XP_020635246.2">
    <property type="nucleotide sequence ID" value="XM_020779587.2"/>
</dbReference>
<dbReference type="OrthoDB" id="1029639at2759"/>
<dbReference type="Pfam" id="PF17047">
    <property type="entry name" value="SMP_LBD"/>
    <property type="match status" value="1"/>
</dbReference>
<keyword evidence="5" id="KW-1003">Cell membrane</keyword>
<dbReference type="GO" id="GO:0005789">
    <property type="term" value="C:endoplasmic reticulum membrane"/>
    <property type="evidence" value="ECO:0007669"/>
    <property type="project" value="UniProtKB-SubCell"/>
</dbReference>
<evidence type="ECO:0000256" key="6">
    <source>
        <dbReference type="ARBA" id="ARBA00022692"/>
    </source>
</evidence>
<accession>A0A6J0SFY6</accession>
<evidence type="ECO:0000313" key="19">
    <source>
        <dbReference type="Proteomes" id="UP001652642"/>
    </source>
</evidence>
<keyword evidence="13" id="KW-0446">Lipid-binding</keyword>
<organism evidence="19 20">
    <name type="scientific">Pogona vitticeps</name>
    <name type="common">central bearded dragon</name>
    <dbReference type="NCBI Taxonomy" id="103695"/>
    <lineage>
        <taxon>Eukaryota</taxon>
        <taxon>Metazoa</taxon>
        <taxon>Chordata</taxon>
        <taxon>Craniata</taxon>
        <taxon>Vertebrata</taxon>
        <taxon>Euteleostomi</taxon>
        <taxon>Lepidosauria</taxon>
        <taxon>Squamata</taxon>
        <taxon>Bifurcata</taxon>
        <taxon>Unidentata</taxon>
        <taxon>Episquamata</taxon>
        <taxon>Toxicofera</taxon>
        <taxon>Iguania</taxon>
        <taxon>Acrodonta</taxon>
        <taxon>Agamidae</taxon>
        <taxon>Amphibolurinae</taxon>
        <taxon>Pogona</taxon>
    </lineage>
</organism>
<evidence type="ECO:0000256" key="9">
    <source>
        <dbReference type="ARBA" id="ARBA00022824"/>
    </source>
</evidence>
<protein>
    <submittedName>
        <fullName evidence="20">Extended synaptotagmin-3</fullName>
    </submittedName>
</protein>
<evidence type="ECO:0000259" key="18">
    <source>
        <dbReference type="PROSITE" id="PS51847"/>
    </source>
</evidence>
<keyword evidence="19" id="KW-1185">Reference proteome</keyword>
<dbReference type="InterPro" id="IPR000008">
    <property type="entry name" value="C2_dom"/>
</dbReference>
<keyword evidence="12" id="KW-0445">Lipid transport</keyword>
<dbReference type="Proteomes" id="UP001652642">
    <property type="component" value="Chromosome 1"/>
</dbReference>
<keyword evidence="8" id="KW-0677">Repeat</keyword>
<keyword evidence="4" id="KW-0813">Transport</keyword>
<dbReference type="Pfam" id="PF00168">
    <property type="entry name" value="C2"/>
    <property type="match status" value="3"/>
</dbReference>
<evidence type="ECO:0000256" key="10">
    <source>
        <dbReference type="ARBA" id="ARBA00022837"/>
    </source>
</evidence>
<dbReference type="CDD" id="cd08391">
    <property type="entry name" value="C2A_C2C_Synaptotagmin_like"/>
    <property type="match status" value="1"/>
</dbReference>
<feature type="compositionally biased region" description="Polar residues" evidence="15">
    <location>
        <begin position="686"/>
        <end position="698"/>
    </location>
</feature>
<dbReference type="PROSITE" id="PS50004">
    <property type="entry name" value="C2"/>
    <property type="match status" value="3"/>
</dbReference>
<evidence type="ECO:0000256" key="8">
    <source>
        <dbReference type="ARBA" id="ARBA00022737"/>
    </source>
</evidence>
<dbReference type="GO" id="GO:0005509">
    <property type="term" value="F:calcium ion binding"/>
    <property type="evidence" value="ECO:0007669"/>
    <property type="project" value="TreeGrafter"/>
</dbReference>
<dbReference type="SMART" id="SM00239">
    <property type="entry name" value="C2"/>
    <property type="match status" value="3"/>
</dbReference>
<keyword evidence="7" id="KW-0479">Metal-binding</keyword>
<dbReference type="PANTHER" id="PTHR45761">
    <property type="entry name" value="EXTENDED SYNAPTOTAGMIN-LIKE PROTEIN 2, ISOFORM C"/>
    <property type="match status" value="1"/>
</dbReference>
<feature type="compositionally biased region" description="Basic and acidic residues" evidence="15">
    <location>
        <begin position="654"/>
        <end position="672"/>
    </location>
</feature>
<evidence type="ECO:0000256" key="13">
    <source>
        <dbReference type="ARBA" id="ARBA00023121"/>
    </source>
</evidence>
<evidence type="ECO:0000256" key="12">
    <source>
        <dbReference type="ARBA" id="ARBA00023055"/>
    </source>
</evidence>
<keyword evidence="6 16" id="KW-0812">Transmembrane</keyword>
<dbReference type="GO" id="GO:0031210">
    <property type="term" value="F:phosphatidylcholine binding"/>
    <property type="evidence" value="ECO:0007669"/>
    <property type="project" value="TreeGrafter"/>
</dbReference>
<dbReference type="SUPFAM" id="SSF49562">
    <property type="entry name" value="C2 domain (Calcium/lipid-binding domain, CaLB)"/>
    <property type="match status" value="3"/>
</dbReference>
<dbReference type="InParanoid" id="A0A6J0SFY6"/>
<evidence type="ECO:0000256" key="7">
    <source>
        <dbReference type="ARBA" id="ARBA00022723"/>
    </source>
</evidence>
<dbReference type="CDD" id="cd04050">
    <property type="entry name" value="C2B_Synaptotagmin-like"/>
    <property type="match status" value="1"/>
</dbReference>
<evidence type="ECO:0000256" key="2">
    <source>
        <dbReference type="ARBA" id="ARBA00004477"/>
    </source>
</evidence>
<dbReference type="InterPro" id="IPR037749">
    <property type="entry name" value="Ext_Synaptotagmin_C2B"/>
</dbReference>
<evidence type="ECO:0000256" key="1">
    <source>
        <dbReference type="ARBA" id="ARBA00004202"/>
    </source>
</evidence>
<comment type="similarity">
    <text evidence="3">Belongs to the extended synaptotagmin family.</text>
</comment>
<dbReference type="InterPro" id="IPR031468">
    <property type="entry name" value="SMP_LBD"/>
</dbReference>
<keyword evidence="11 16" id="KW-1133">Transmembrane helix</keyword>
<dbReference type="InterPro" id="IPR037752">
    <property type="entry name" value="C2C_KIAA1228"/>
</dbReference>
<evidence type="ECO:0000256" key="3">
    <source>
        <dbReference type="ARBA" id="ARBA00005867"/>
    </source>
</evidence>
<reference evidence="19" key="1">
    <citation type="submission" date="2025-05" db="UniProtKB">
        <authorList>
            <consortium name="RefSeq"/>
        </authorList>
    </citation>
    <scope>NUCLEOTIDE SEQUENCE [LARGE SCALE GENOMIC DNA]</scope>
</reference>
<evidence type="ECO:0000259" key="17">
    <source>
        <dbReference type="PROSITE" id="PS50004"/>
    </source>
</evidence>
<dbReference type="KEGG" id="pvt:110071842"/>
<evidence type="ECO:0000313" key="20">
    <source>
        <dbReference type="RefSeq" id="XP_020635246.2"/>
    </source>
</evidence>
<dbReference type="GO" id="GO:0061817">
    <property type="term" value="P:endoplasmic reticulum-plasma membrane tethering"/>
    <property type="evidence" value="ECO:0007669"/>
    <property type="project" value="InterPro"/>
</dbReference>
<sequence length="892" mass="100250">MTAPAPAPAPQRGQPGAGNAPGPGRMEPKEDEPPRSAWAPKPLFSLLAREAGSYGARALLCLAPVYLAGYLGLSTSWVLIALLFWMWWRRNRRAKRSRLLAAFGLAEDEKRAISQGIALQQLPAWVNFPDIERVEWLNKVLEQVWPYFGAIMEKTFKEVVEPKIRAKHVHLKTCTFTKTHFGEKCPKIKGVKAYTKEAGRRQVILDLQICYIGDCEIQMELSKFKVGVKGIQLYGTLRVILEPLLADPPFFGAVTIFFIQQPHLEISWAGMTNLLDAPGISLLSDSLIQDVIATRLVLPNRLTIPLKKNINVAQLRFPIPHGVVRVYLLEAENLVQKDNFLGAIKGKSDPYALLRVGLVQFRSKTIQRDLNPIWNEMFEFVVHELPGQDLEVDLYDEDPDKDDFLGSLLINLSDVMKDRIVDEWFPLSKIESGHVHLKLKWLSLVTCQEKLCEDKNGLATALLIVYLDSAFNLPKNQFEYSNCEYGVKKYRKDRYLKKMDREPSSFVLLTVGNKTHRSRTCNFTKDPAWGQAFTFFVHSASSQSLHLEIKDKDRENALGTLVFSLAHLLKNPEMTVEQSFQLDHSGVDSCVKLKVVLRALDIEEPDPESKYTGINALKQVPVPATEDTKDTKPHLPPPPQAAPIKAEVSPVPKRNKDSGLLESTGDREEDKANSNINEKPAEPVTIETTSGINKQTDVSGLDPKPPMLPQVIPATPALPALQRVRLAPSIATLGSLGSSNFDVTCSNLDLHDGALLAGMPMGEIHLTVRYASLRQSLIVLVNACRNLTPCSRQGAHPYVRVYLLPDKRWVNRRRTTVKKRTLNPNYDEKFEFFDTLEGIKKRVLDVAVKNRKPLISHERKELGKVLIDLSKEDLLKGFSQWYQLTINGQPCS</sequence>
<evidence type="ECO:0000256" key="14">
    <source>
        <dbReference type="ARBA" id="ARBA00023136"/>
    </source>
</evidence>
<feature type="domain" description="C2" evidence="17">
    <location>
        <begin position="443"/>
        <end position="584"/>
    </location>
</feature>
<evidence type="ECO:0000256" key="11">
    <source>
        <dbReference type="ARBA" id="ARBA00022989"/>
    </source>
</evidence>
<reference evidence="20" key="2">
    <citation type="submission" date="2025-08" db="UniProtKB">
        <authorList>
            <consortium name="RefSeq"/>
        </authorList>
    </citation>
    <scope>IDENTIFICATION</scope>
</reference>
<dbReference type="InterPro" id="IPR035892">
    <property type="entry name" value="C2_domain_sf"/>
</dbReference>
<feature type="domain" description="C2" evidence="17">
    <location>
        <begin position="298"/>
        <end position="425"/>
    </location>
</feature>
<evidence type="ECO:0000256" key="15">
    <source>
        <dbReference type="SAM" id="MobiDB-lite"/>
    </source>
</evidence>
<dbReference type="InterPro" id="IPR037733">
    <property type="entry name" value="Ext_Synaptotagmin_C2A"/>
</dbReference>
<dbReference type="GO" id="GO:0005544">
    <property type="term" value="F:calcium-dependent phospholipid binding"/>
    <property type="evidence" value="ECO:0007669"/>
    <property type="project" value="TreeGrafter"/>
</dbReference>
<dbReference type="GO" id="GO:0008429">
    <property type="term" value="F:phosphatidylethanolamine binding"/>
    <property type="evidence" value="ECO:0007669"/>
    <property type="project" value="TreeGrafter"/>
</dbReference>
<dbReference type="InterPro" id="IPR039010">
    <property type="entry name" value="Synaptotagmin_SMP"/>
</dbReference>
<dbReference type="InterPro" id="IPR051634">
    <property type="entry name" value="Extended_Synaptotagmin"/>
</dbReference>
<dbReference type="AlphaFoldDB" id="A0A6J0SFY6"/>